<dbReference type="EMBL" id="ML737116">
    <property type="protein sequence ID" value="KAE8346316.1"/>
    <property type="molecule type" value="Genomic_DNA"/>
</dbReference>
<reference evidence="4 5" key="1">
    <citation type="submission" date="2017-05" db="EMBL/GenBank/DDBJ databases">
        <title>Genome sequence for an aflatoxigenic pathogen of Argentinian peanut, Aspergillus arachidicola.</title>
        <authorList>
            <person name="Moore G."/>
            <person name="Beltz S.B."/>
            <person name="Mack B.M."/>
        </authorList>
    </citation>
    <scope>NUCLEOTIDE SEQUENCE [LARGE SCALE GENOMIC DNA]</scope>
    <source>
        <strain evidence="4 5">CBS 117610</strain>
    </source>
</reference>
<dbReference type="Proteomes" id="UP000325558">
    <property type="component" value="Unassembled WGS sequence"/>
</dbReference>
<evidence type="ECO:0000313" key="4">
    <source>
        <dbReference type="EMBL" id="PIG79433.1"/>
    </source>
</evidence>
<keyword evidence="1" id="KW-0547">Nucleotide-binding</keyword>
<dbReference type="Gene3D" id="3.40.50.300">
    <property type="entry name" value="P-loop containing nucleotide triphosphate hydrolases"/>
    <property type="match status" value="1"/>
</dbReference>
<dbReference type="AlphaFoldDB" id="A0A2G7FFU5"/>
<dbReference type="Proteomes" id="UP000231358">
    <property type="component" value="Unassembled WGS sequence"/>
</dbReference>
<gene>
    <name evidence="4" type="ORF">AARAC_010764</name>
    <name evidence="3" type="ORF">BDV24DRAFT_158560</name>
</gene>
<sequence>MGILASADGIESSATDLVGQYVGQTGPKTKGLLEKAIGKILLVKAVYRLAEGPFAKEALDKIVDYTTNSKFFQKLIIIILAGYDTDINGLMAINPRPISRFPESLEFNELSSDDCN</sequence>
<name>A0A2G7FFU5_9EURO</name>
<dbReference type="GO" id="GO:0016887">
    <property type="term" value="F:ATP hydrolysis activity"/>
    <property type="evidence" value="ECO:0007669"/>
    <property type="project" value="TreeGrafter"/>
</dbReference>
<accession>A0A2G7FFU5</accession>
<organism evidence="4 5">
    <name type="scientific">Aspergillus arachidicola</name>
    <dbReference type="NCBI Taxonomy" id="656916"/>
    <lineage>
        <taxon>Eukaryota</taxon>
        <taxon>Fungi</taxon>
        <taxon>Dikarya</taxon>
        <taxon>Ascomycota</taxon>
        <taxon>Pezizomycotina</taxon>
        <taxon>Eurotiomycetes</taxon>
        <taxon>Eurotiomycetidae</taxon>
        <taxon>Eurotiales</taxon>
        <taxon>Aspergillaceae</taxon>
        <taxon>Aspergillus</taxon>
        <taxon>Aspergillus subgen. Circumdati</taxon>
    </lineage>
</organism>
<dbReference type="GO" id="GO:0005524">
    <property type="term" value="F:ATP binding"/>
    <property type="evidence" value="ECO:0007669"/>
    <property type="project" value="UniProtKB-KW"/>
</dbReference>
<dbReference type="EMBL" id="NEXV01000682">
    <property type="protein sequence ID" value="PIG79433.1"/>
    <property type="molecule type" value="Genomic_DNA"/>
</dbReference>
<evidence type="ECO:0000256" key="1">
    <source>
        <dbReference type="ARBA" id="ARBA00022741"/>
    </source>
</evidence>
<dbReference type="InterPro" id="IPR027417">
    <property type="entry name" value="P-loop_NTPase"/>
</dbReference>
<dbReference type="PANTHER" id="PTHR43392">
    <property type="entry name" value="AAA-TYPE ATPASE FAMILY PROTEIN / ANKYRIN REPEAT FAMILY PROTEIN"/>
    <property type="match status" value="1"/>
</dbReference>
<protein>
    <submittedName>
        <fullName evidence="4">AAA family ATPase</fullName>
    </submittedName>
</protein>
<dbReference type="SUPFAM" id="SSF52540">
    <property type="entry name" value="P-loop containing nucleoside triphosphate hydrolases"/>
    <property type="match status" value="1"/>
</dbReference>
<proteinExistence type="predicted"/>
<dbReference type="InterPro" id="IPR000641">
    <property type="entry name" value="CbxX/CfxQ"/>
</dbReference>
<dbReference type="STRING" id="656916.A0A2G7FFU5"/>
<dbReference type="OrthoDB" id="2423195at2759"/>
<reference evidence="3" key="2">
    <citation type="submission" date="2019-04" db="EMBL/GenBank/DDBJ databases">
        <title>Friends and foes A comparative genomics study of 23 Aspergillus species from section Flavi.</title>
        <authorList>
            <consortium name="DOE Joint Genome Institute"/>
            <person name="Kjaerbolling I."/>
            <person name="Vesth T."/>
            <person name="Frisvad J.C."/>
            <person name="Nybo J.L."/>
            <person name="Theobald S."/>
            <person name="Kildgaard S."/>
            <person name="Isbrandt T."/>
            <person name="Kuo A."/>
            <person name="Sato A."/>
            <person name="Lyhne E.K."/>
            <person name="Kogle M.E."/>
            <person name="Wiebenga A."/>
            <person name="Kun R.S."/>
            <person name="Lubbers R.J."/>
            <person name="Makela M.R."/>
            <person name="Barry K."/>
            <person name="Chovatia M."/>
            <person name="Clum A."/>
            <person name="Daum C."/>
            <person name="Haridas S."/>
            <person name="He G."/>
            <person name="LaButti K."/>
            <person name="Lipzen A."/>
            <person name="Mondo S."/>
            <person name="Riley R."/>
            <person name="Salamov A."/>
            <person name="Simmons B.A."/>
            <person name="Magnuson J.K."/>
            <person name="Henrissat B."/>
            <person name="Mortensen U.H."/>
            <person name="Larsen T.O."/>
            <person name="Devries R.P."/>
            <person name="Grigoriev I.V."/>
            <person name="Machida M."/>
            <person name="Baker S.E."/>
            <person name="Andersen M.R."/>
        </authorList>
    </citation>
    <scope>NUCLEOTIDE SEQUENCE</scope>
    <source>
        <strain evidence="3">CBS 117612</strain>
    </source>
</reference>
<keyword evidence="5" id="KW-1185">Reference proteome</keyword>
<dbReference type="InterPro" id="IPR050773">
    <property type="entry name" value="CbxX/CfxQ_RuBisCO_ESX"/>
</dbReference>
<evidence type="ECO:0000313" key="3">
    <source>
        <dbReference type="EMBL" id="KAE8346316.1"/>
    </source>
</evidence>
<evidence type="ECO:0000313" key="5">
    <source>
        <dbReference type="Proteomes" id="UP000231358"/>
    </source>
</evidence>
<evidence type="ECO:0000256" key="2">
    <source>
        <dbReference type="ARBA" id="ARBA00022840"/>
    </source>
</evidence>
<dbReference type="PANTHER" id="PTHR43392:SF2">
    <property type="entry name" value="AAA-TYPE ATPASE FAMILY PROTEIN _ ANKYRIN REPEAT FAMILY PROTEIN"/>
    <property type="match status" value="1"/>
</dbReference>
<keyword evidence="2" id="KW-0067">ATP-binding</keyword>
<dbReference type="PRINTS" id="PR00819">
    <property type="entry name" value="CBXCFQXSUPER"/>
</dbReference>